<name>A0ABN7J2Q0_9BASI</name>
<keyword evidence="3" id="KW-1185">Reference proteome</keyword>
<organism evidence="2 3">
    <name type="scientific">Tilletia caries</name>
    <name type="common">wheat bunt fungus</name>
    <dbReference type="NCBI Taxonomy" id="13290"/>
    <lineage>
        <taxon>Eukaryota</taxon>
        <taxon>Fungi</taxon>
        <taxon>Dikarya</taxon>
        <taxon>Basidiomycota</taxon>
        <taxon>Ustilaginomycotina</taxon>
        <taxon>Exobasidiomycetes</taxon>
        <taxon>Tilletiales</taxon>
        <taxon>Tilletiaceae</taxon>
        <taxon>Tilletia</taxon>
    </lineage>
</organism>
<sequence length="210" mass="22387">MTQRDPQSVSPFEPPSASSVALAMLSTTSPIAKPKLAPTGSRSSSTASRTAHSSSKTITAFPASTTTWEPARTAPATEPTAAPHADQQLTVTPTAHSSKRLPTSPITPLLPGGWREALRRTGLARRYPTLVSSISFGFDIGILPLHHTQTPPNHRTARDNPSAVQSIIQKEVAAGRYGGPFSRDFVFSNLGHFQTSPLGLVPKDITSFRL</sequence>
<dbReference type="Proteomes" id="UP000836402">
    <property type="component" value="Unassembled WGS sequence"/>
</dbReference>
<dbReference type="EMBL" id="CAJHJG010005210">
    <property type="protein sequence ID" value="CAD6948484.1"/>
    <property type="molecule type" value="Genomic_DNA"/>
</dbReference>
<feature type="compositionally biased region" description="Polar residues" evidence="1">
    <location>
        <begin position="1"/>
        <end position="10"/>
    </location>
</feature>
<reference evidence="2" key="1">
    <citation type="submission" date="2020-10" db="EMBL/GenBank/DDBJ databases">
        <authorList>
            <person name="Sedaghatjoo S."/>
        </authorList>
    </citation>
    <scope>NUCLEOTIDE SEQUENCE</scope>
    <source>
        <strain evidence="2">AZH3</strain>
    </source>
</reference>
<feature type="region of interest" description="Disordered" evidence="1">
    <location>
        <begin position="1"/>
        <end position="111"/>
    </location>
</feature>
<proteinExistence type="predicted"/>
<gene>
    <name evidence="2" type="ORF">JKIAZH3_G4320</name>
</gene>
<feature type="compositionally biased region" description="Low complexity" evidence="1">
    <location>
        <begin position="41"/>
        <end position="55"/>
    </location>
</feature>
<evidence type="ECO:0000313" key="3">
    <source>
        <dbReference type="Proteomes" id="UP000836402"/>
    </source>
</evidence>
<protein>
    <submittedName>
        <fullName evidence="2">Uncharacterized protein</fullName>
    </submittedName>
</protein>
<feature type="non-terminal residue" evidence="2">
    <location>
        <position position="210"/>
    </location>
</feature>
<feature type="compositionally biased region" description="Polar residues" evidence="1">
    <location>
        <begin position="87"/>
        <end position="106"/>
    </location>
</feature>
<comment type="caution">
    <text evidence="2">The sequence shown here is derived from an EMBL/GenBank/DDBJ whole genome shotgun (WGS) entry which is preliminary data.</text>
</comment>
<feature type="compositionally biased region" description="Low complexity" evidence="1">
    <location>
        <begin position="65"/>
        <end position="85"/>
    </location>
</feature>
<evidence type="ECO:0000256" key="1">
    <source>
        <dbReference type="SAM" id="MobiDB-lite"/>
    </source>
</evidence>
<accession>A0ABN7J2Q0</accession>
<evidence type="ECO:0000313" key="2">
    <source>
        <dbReference type="EMBL" id="CAD6948484.1"/>
    </source>
</evidence>